<dbReference type="Pfam" id="PF04000">
    <property type="entry name" value="Sas10_Utp3"/>
    <property type="match status" value="1"/>
</dbReference>
<keyword evidence="3" id="KW-1185">Reference proteome</keyword>
<evidence type="ECO:0008006" key="4">
    <source>
        <dbReference type="Google" id="ProtNLM"/>
    </source>
</evidence>
<feature type="compositionally biased region" description="Basic and acidic residues" evidence="1">
    <location>
        <begin position="561"/>
        <end position="575"/>
    </location>
</feature>
<proteinExistence type="predicted"/>
<feature type="compositionally biased region" description="Basic residues" evidence="1">
    <location>
        <begin position="523"/>
        <end position="537"/>
    </location>
</feature>
<dbReference type="OrthoDB" id="203440at2759"/>
<sequence length="575" mass="62108">MGTRHAALAKSSRRATLEAIGELRMADNLGRANDGDDVPVLDISDDSGPAAGSESEGDSGVDDGRSESGGASEDELVVSAMRRGDKAAEMVRKRTTGTELGSHEVLESGESSREQSGGDEGDQPSPRGGIDSLDGGDADFENSYRHAAALTADASTLESEDQAAATSMEDAPEVAAMCAELRDSLGEVRKRVAPLLKEVRAGGLCEHEGLSYLEVKHMLLLHYCMCLLFFLLMKLEGKSVKDHPVILRLVEIRAYLEKIRPLDKRLQYQIDKLLRAAKAAKTAEDAGQEVTGGAIDAADPLQYGPRPDMLIPKTIGVANGDGDKIYRAPRLNPTVMDGLDERKTEAQKLKNARLRAAGSAIVQEMAAELTGAPEELTATPAGMETEGAIRTLRKMKEKQSVEEEMMMRMPVTRVEKRRFKAHHGAGLSGRVFDNFADEVADIVEAAGKIDNRHGSNHESLGDLTAKSSRKRGRGGGDAPIKPSLLQRNSKHQSKQMRRGMRPGEKRGREGGQPGPGAGEHPYKVAKKKMGTSKHARAAKAADGQRGFTKNTHKNKGVAPHRRVDTKSHRTEQRGR</sequence>
<gene>
    <name evidence="2" type="ORF">OSTQU699_LOCUS3538</name>
</gene>
<feature type="region of interest" description="Disordered" evidence="1">
    <location>
        <begin position="450"/>
        <end position="575"/>
    </location>
</feature>
<feature type="compositionally biased region" description="Basic residues" evidence="1">
    <location>
        <begin position="488"/>
        <end position="500"/>
    </location>
</feature>
<protein>
    <recommendedName>
        <fullName evidence="4">Sas10 C-terminal domain-containing protein</fullName>
    </recommendedName>
</protein>
<dbReference type="GO" id="GO:0000462">
    <property type="term" value="P:maturation of SSU-rRNA from tricistronic rRNA transcript (SSU-rRNA, 5.8S rRNA, LSU-rRNA)"/>
    <property type="evidence" value="ECO:0007669"/>
    <property type="project" value="TreeGrafter"/>
</dbReference>
<evidence type="ECO:0000313" key="2">
    <source>
        <dbReference type="EMBL" id="CAD7698177.1"/>
    </source>
</evidence>
<name>A0A8S1IT79_9CHLO</name>
<dbReference type="Proteomes" id="UP000708148">
    <property type="component" value="Unassembled WGS sequence"/>
</dbReference>
<reference evidence="2" key="1">
    <citation type="submission" date="2020-12" db="EMBL/GenBank/DDBJ databases">
        <authorList>
            <person name="Iha C."/>
        </authorList>
    </citation>
    <scope>NUCLEOTIDE SEQUENCE</scope>
</reference>
<feature type="region of interest" description="Disordered" evidence="1">
    <location>
        <begin position="27"/>
        <end position="138"/>
    </location>
</feature>
<feature type="compositionally biased region" description="Basic residues" evidence="1">
    <location>
        <begin position="550"/>
        <end position="560"/>
    </location>
</feature>
<dbReference type="AlphaFoldDB" id="A0A8S1IT79"/>
<feature type="compositionally biased region" description="Basic and acidic residues" evidence="1">
    <location>
        <begin position="450"/>
        <end position="460"/>
    </location>
</feature>
<comment type="caution">
    <text evidence="2">The sequence shown here is derived from an EMBL/GenBank/DDBJ whole genome shotgun (WGS) entry which is preliminary data.</text>
</comment>
<dbReference type="InterPro" id="IPR007146">
    <property type="entry name" value="Sas10/Utp3/C1D"/>
</dbReference>
<organism evidence="2 3">
    <name type="scientific">Ostreobium quekettii</name>
    <dbReference type="NCBI Taxonomy" id="121088"/>
    <lineage>
        <taxon>Eukaryota</taxon>
        <taxon>Viridiplantae</taxon>
        <taxon>Chlorophyta</taxon>
        <taxon>core chlorophytes</taxon>
        <taxon>Ulvophyceae</taxon>
        <taxon>TCBD clade</taxon>
        <taxon>Bryopsidales</taxon>
        <taxon>Ostreobineae</taxon>
        <taxon>Ostreobiaceae</taxon>
        <taxon>Ostreobium</taxon>
    </lineage>
</organism>
<feature type="compositionally biased region" description="Basic and acidic residues" evidence="1">
    <location>
        <begin position="82"/>
        <end position="92"/>
    </location>
</feature>
<evidence type="ECO:0000313" key="3">
    <source>
        <dbReference type="Proteomes" id="UP000708148"/>
    </source>
</evidence>
<feature type="compositionally biased region" description="Basic and acidic residues" evidence="1">
    <location>
        <begin position="101"/>
        <end position="113"/>
    </location>
</feature>
<accession>A0A8S1IT79</accession>
<feature type="compositionally biased region" description="Acidic residues" evidence="1">
    <location>
        <begin position="35"/>
        <end position="45"/>
    </location>
</feature>
<dbReference type="PANTHER" id="PTHR13237">
    <property type="entry name" value="SOMETHING ABOUT SILENCING PROTEIN 10-RELATED"/>
    <property type="match status" value="1"/>
</dbReference>
<dbReference type="PANTHER" id="PTHR13237:SF9">
    <property type="entry name" value="NEUROGUIDIN"/>
    <property type="match status" value="1"/>
</dbReference>
<dbReference type="GO" id="GO:0032040">
    <property type="term" value="C:small-subunit processome"/>
    <property type="evidence" value="ECO:0007669"/>
    <property type="project" value="TreeGrafter"/>
</dbReference>
<evidence type="ECO:0000256" key="1">
    <source>
        <dbReference type="SAM" id="MobiDB-lite"/>
    </source>
</evidence>
<dbReference type="EMBL" id="CAJHUC010000777">
    <property type="protein sequence ID" value="CAD7698177.1"/>
    <property type="molecule type" value="Genomic_DNA"/>
</dbReference>